<dbReference type="PANTHER" id="PTHR23046">
    <property type="entry name" value="PHOSPHORIBOSYLAMINOIMIDAZOLE CARBOXYLASE CATALYTIC SUBUNIT"/>
    <property type="match status" value="1"/>
</dbReference>
<keyword evidence="3" id="KW-0658">Purine biosynthesis</keyword>
<evidence type="ECO:0000256" key="2">
    <source>
        <dbReference type="ARBA" id="ARBA00012329"/>
    </source>
</evidence>
<evidence type="ECO:0000256" key="3">
    <source>
        <dbReference type="ARBA" id="ARBA00022755"/>
    </source>
</evidence>
<dbReference type="SUPFAM" id="SSF52255">
    <property type="entry name" value="N5-CAIR mutase (phosphoribosylaminoimidazole carboxylase, PurE)"/>
    <property type="match status" value="1"/>
</dbReference>
<dbReference type="OrthoDB" id="15425at2759"/>
<accession>A0A0L6VQ84</accession>
<dbReference type="VEuPathDB" id="FungiDB:VP01_1216g2"/>
<dbReference type="Gene3D" id="3.30.1490.20">
    <property type="entry name" value="ATP-grasp fold, A domain"/>
    <property type="match status" value="1"/>
</dbReference>
<proteinExistence type="predicted"/>
<dbReference type="InterPro" id="IPR000031">
    <property type="entry name" value="PurE_dom"/>
</dbReference>
<dbReference type="GO" id="GO:0005524">
    <property type="term" value="F:ATP binding"/>
    <property type="evidence" value="ECO:0007669"/>
    <property type="project" value="InterPro"/>
</dbReference>
<evidence type="ECO:0000259" key="4">
    <source>
        <dbReference type="SMART" id="SM01001"/>
    </source>
</evidence>
<dbReference type="Proteomes" id="UP000037035">
    <property type="component" value="Unassembled WGS sequence"/>
</dbReference>
<comment type="pathway">
    <text evidence="1">Purine metabolism; IMP biosynthesis via de novo pathway; 5-amino-1-(5-phospho-D-ribosyl)imidazole-4-carboxylate from 5-amino-1-(5-phospho-D-ribosyl)imidazole (carboxylase route): step 1/1.</text>
</comment>
<evidence type="ECO:0000313" key="5">
    <source>
        <dbReference type="EMBL" id="KNZ62844.1"/>
    </source>
</evidence>
<sequence>MSLRSSKTTFPLSSNIEEQVQQVVGRLGFPLMLKSFLFSYDGWGNFLPDLSELKLYAKHFFPFACEIAVMVVKGVPVPGSSDPNICVLPSLASWGALSIHICAGCGPMIHYHFWSWRYLQTLDGIDTLHSIIQMSRGIPVATVAIGNSTNAALLAIRILSPGIPRLLDAMTAYMAQMESEVLGKVDKLSCAGWDSYL</sequence>
<dbReference type="EC" id="4.1.1.21" evidence="2"/>
<dbReference type="UniPathway" id="UPA00074">
    <property type="reaction ID" value="UER00130"/>
</dbReference>
<keyword evidence="6" id="KW-1185">Reference proteome</keyword>
<name>A0A0L6VQ84_9BASI</name>
<dbReference type="GO" id="GO:0004638">
    <property type="term" value="F:phosphoribosylaminoimidazole carboxylase activity"/>
    <property type="evidence" value="ECO:0007669"/>
    <property type="project" value="UniProtKB-EC"/>
</dbReference>
<dbReference type="GO" id="GO:0006189">
    <property type="term" value="P:'de novo' IMP biosynthetic process"/>
    <property type="evidence" value="ECO:0007669"/>
    <property type="project" value="UniProtKB-UniPathway"/>
</dbReference>
<dbReference type="EMBL" id="LAVV01002410">
    <property type="protein sequence ID" value="KNZ62844.1"/>
    <property type="molecule type" value="Genomic_DNA"/>
</dbReference>
<gene>
    <name evidence="5" type="ORF">VP01_1216g2</name>
</gene>
<comment type="caution">
    <text evidence="5">The sequence shown here is derived from an EMBL/GenBank/DDBJ whole genome shotgun (WGS) entry which is preliminary data.</text>
</comment>
<dbReference type="PANTHER" id="PTHR23046:SF2">
    <property type="entry name" value="PHOSPHORIBOSYLAMINOIMIDAZOLE CARBOXYLASE"/>
    <property type="match status" value="1"/>
</dbReference>
<reference evidence="5 6" key="1">
    <citation type="submission" date="2015-08" db="EMBL/GenBank/DDBJ databases">
        <title>Next Generation Sequencing and Analysis of the Genome of Puccinia sorghi L Schw, the Causal Agent of Maize Common Rust.</title>
        <authorList>
            <person name="Rochi L."/>
            <person name="Burguener G."/>
            <person name="Darino M."/>
            <person name="Turjanski A."/>
            <person name="Kreff E."/>
            <person name="Dieguez M.J."/>
            <person name="Sacco F."/>
        </authorList>
    </citation>
    <scope>NUCLEOTIDE SEQUENCE [LARGE SCALE GENOMIC DNA]</scope>
    <source>
        <strain evidence="5 6">RO10H11247</strain>
    </source>
</reference>
<feature type="domain" description="PurE" evidence="4">
    <location>
        <begin position="83"/>
        <end position="181"/>
    </location>
</feature>
<dbReference type="InterPro" id="IPR024694">
    <property type="entry name" value="PurE_prokaryotes"/>
</dbReference>
<dbReference type="SUPFAM" id="SSF56059">
    <property type="entry name" value="Glutathione synthetase ATP-binding domain-like"/>
    <property type="match status" value="1"/>
</dbReference>
<dbReference type="InterPro" id="IPR013815">
    <property type="entry name" value="ATP_grasp_subdomain_1"/>
</dbReference>
<dbReference type="Pfam" id="PF00731">
    <property type="entry name" value="AIRC"/>
    <property type="match status" value="1"/>
</dbReference>
<organism evidence="5 6">
    <name type="scientific">Puccinia sorghi</name>
    <dbReference type="NCBI Taxonomy" id="27349"/>
    <lineage>
        <taxon>Eukaryota</taxon>
        <taxon>Fungi</taxon>
        <taxon>Dikarya</taxon>
        <taxon>Basidiomycota</taxon>
        <taxon>Pucciniomycotina</taxon>
        <taxon>Pucciniomycetes</taxon>
        <taxon>Pucciniales</taxon>
        <taxon>Pucciniaceae</taxon>
        <taxon>Puccinia</taxon>
    </lineage>
</organism>
<dbReference type="Gene3D" id="3.40.50.1970">
    <property type="match status" value="1"/>
</dbReference>
<dbReference type="STRING" id="27349.A0A0L6VQ84"/>
<dbReference type="SMART" id="SM01001">
    <property type="entry name" value="AIRC"/>
    <property type="match status" value="1"/>
</dbReference>
<evidence type="ECO:0000313" key="6">
    <source>
        <dbReference type="Proteomes" id="UP000037035"/>
    </source>
</evidence>
<protein>
    <recommendedName>
        <fullName evidence="2">phosphoribosylaminoimidazole carboxylase</fullName>
        <ecNumber evidence="2">4.1.1.21</ecNumber>
    </recommendedName>
</protein>
<dbReference type="AlphaFoldDB" id="A0A0L6VQ84"/>
<evidence type="ECO:0000256" key="1">
    <source>
        <dbReference type="ARBA" id="ARBA00004747"/>
    </source>
</evidence>